<sequence>AEGGWRAVLLRLGRGRGGLSGAPRLGGGARGPGGAHQPSRDGARLEPGCDLLRRLHRPSPLRPLGSRGRLAHGPLRPDEGRALRPRRDRGQHPGRRRHDRALAAQPVLGRPQRHRHRRRRPRPRRDRREPLVYRAPRPRPRHPRGGGLRRTAPLRPGAHVARRRRRLARGDGLPRRRLTPRPRAGPTLHARRPGPHGATSLRRAGEERRRGEPGPRARDRRRGRRAREGGRGVETGREGAGVLAALGELLYLRGVVQRDHRGPLYPPLHRPRHPGGDGRGRPRAHGRDELRRDHRLGLPDGPLRPPQAPRRLLLPARPLATAAAVRRCVRGPRHLRRFLRARLHSDGAPDRGARRGQVRPGARGYGLRLGLLRPPAWRRPRRLPRRRRPRLPGRLHRSLPRGWHPGYSGRPHGEPREPLFAPPGRGSWRRL</sequence>
<proteinExistence type="predicted"/>
<name>A0A6J4RD19_9ACTN</name>
<feature type="non-terminal residue" evidence="2">
    <location>
        <position position="431"/>
    </location>
</feature>
<protein>
    <submittedName>
        <fullName evidence="2">Uncharacterized MFS-type transporter</fullName>
    </submittedName>
</protein>
<feature type="region of interest" description="Disordered" evidence="1">
    <location>
        <begin position="13"/>
        <end position="235"/>
    </location>
</feature>
<feature type="compositionally biased region" description="Basic and acidic residues" evidence="1">
    <location>
        <begin position="203"/>
        <end position="217"/>
    </location>
</feature>
<feature type="compositionally biased region" description="Gly residues" evidence="1">
    <location>
        <begin position="15"/>
        <end position="34"/>
    </location>
</feature>
<feature type="region of interest" description="Disordered" evidence="1">
    <location>
        <begin position="346"/>
        <end position="366"/>
    </location>
</feature>
<feature type="region of interest" description="Disordered" evidence="1">
    <location>
        <begin position="380"/>
        <end position="431"/>
    </location>
</feature>
<feature type="compositionally biased region" description="Basic residues" evidence="1">
    <location>
        <begin position="380"/>
        <end position="399"/>
    </location>
</feature>
<evidence type="ECO:0000313" key="2">
    <source>
        <dbReference type="EMBL" id="CAA9470709.1"/>
    </source>
</evidence>
<gene>
    <name evidence="2" type="ORF">AVDCRST_MAG25-2014</name>
</gene>
<feature type="compositionally biased region" description="Basic residues" evidence="1">
    <location>
        <begin position="83"/>
        <end position="99"/>
    </location>
</feature>
<organism evidence="2">
    <name type="scientific">uncultured Rubrobacteraceae bacterium</name>
    <dbReference type="NCBI Taxonomy" id="349277"/>
    <lineage>
        <taxon>Bacteria</taxon>
        <taxon>Bacillati</taxon>
        <taxon>Actinomycetota</taxon>
        <taxon>Rubrobacteria</taxon>
        <taxon>Rubrobacterales</taxon>
        <taxon>Rubrobacteraceae</taxon>
        <taxon>environmental samples</taxon>
    </lineage>
</organism>
<dbReference type="EMBL" id="CADCVI010000125">
    <property type="protein sequence ID" value="CAA9470709.1"/>
    <property type="molecule type" value="Genomic_DNA"/>
</dbReference>
<feature type="compositionally biased region" description="Basic and acidic residues" evidence="1">
    <location>
        <begin position="226"/>
        <end position="235"/>
    </location>
</feature>
<evidence type="ECO:0000256" key="1">
    <source>
        <dbReference type="SAM" id="MobiDB-lite"/>
    </source>
</evidence>
<dbReference type="AlphaFoldDB" id="A0A6J4RD19"/>
<feature type="region of interest" description="Disordered" evidence="1">
    <location>
        <begin position="261"/>
        <end position="309"/>
    </location>
</feature>
<feature type="compositionally biased region" description="Basic and acidic residues" evidence="1">
    <location>
        <begin position="274"/>
        <end position="297"/>
    </location>
</feature>
<feature type="compositionally biased region" description="Basic residues" evidence="1">
    <location>
        <begin position="111"/>
        <end position="125"/>
    </location>
</feature>
<accession>A0A6J4RD19</accession>
<feature type="non-terminal residue" evidence="2">
    <location>
        <position position="1"/>
    </location>
</feature>
<reference evidence="2" key="1">
    <citation type="submission" date="2020-02" db="EMBL/GenBank/DDBJ databases">
        <authorList>
            <person name="Meier V. D."/>
        </authorList>
    </citation>
    <scope>NUCLEOTIDE SEQUENCE</scope>
    <source>
        <strain evidence="2">AVDCRST_MAG25</strain>
    </source>
</reference>